<keyword evidence="3" id="KW-0804">Transcription</keyword>
<dbReference type="PANTHER" id="PTHR33154:SF18">
    <property type="entry name" value="ARSENICAL RESISTANCE OPERON REPRESSOR"/>
    <property type="match status" value="1"/>
</dbReference>
<dbReference type="InterPro" id="IPR036390">
    <property type="entry name" value="WH_DNA-bd_sf"/>
</dbReference>
<accession>A0ABU5C759</accession>
<proteinExistence type="predicted"/>
<evidence type="ECO:0000256" key="1">
    <source>
        <dbReference type="ARBA" id="ARBA00023015"/>
    </source>
</evidence>
<evidence type="ECO:0000259" key="4">
    <source>
        <dbReference type="PROSITE" id="PS50987"/>
    </source>
</evidence>
<organism evidence="5 6">
    <name type="scientific">Tigheibacillus halophilus</name>
    <dbReference type="NCBI Taxonomy" id="361280"/>
    <lineage>
        <taxon>Bacteria</taxon>
        <taxon>Bacillati</taxon>
        <taxon>Bacillota</taxon>
        <taxon>Bacilli</taxon>
        <taxon>Bacillales</taxon>
        <taxon>Bacillaceae</taxon>
        <taxon>Tigheibacillus</taxon>
    </lineage>
</organism>
<comment type="caution">
    <text evidence="5">The sequence shown here is derived from an EMBL/GenBank/DDBJ whole genome shotgun (WGS) entry which is preliminary data.</text>
</comment>
<dbReference type="Pfam" id="PF01022">
    <property type="entry name" value="HTH_5"/>
    <property type="match status" value="1"/>
</dbReference>
<reference evidence="5 6" key="1">
    <citation type="submission" date="2023-10" db="EMBL/GenBank/DDBJ databases">
        <title>Virgibacillus halophilus 5B73C genome.</title>
        <authorList>
            <person name="Miliotis G."/>
            <person name="Sengupta P."/>
            <person name="Hameed A."/>
            <person name="Chuvochina M."/>
            <person name="Mcdonagh F."/>
            <person name="Simpson A.C."/>
            <person name="Singh N.K."/>
            <person name="Rekha P.D."/>
            <person name="Raman K."/>
            <person name="Hugenholtz P."/>
            <person name="Venkateswaran K."/>
        </authorList>
    </citation>
    <scope>NUCLEOTIDE SEQUENCE [LARGE SCALE GENOMIC DNA]</scope>
    <source>
        <strain evidence="5 6">5B73C</strain>
    </source>
</reference>
<sequence length="103" mass="12041">MDLPDTVTCLKAAADENRLKIIRYLMMQEALCVCELVALLEMSQPAVSQHLKRLKQTGIIQETRKGKWMYYALNKQHAFYPLLLHLYSMLPPLKMRVQRMTCD</sequence>
<gene>
    <name evidence="5" type="ORF">RWE15_12765</name>
</gene>
<evidence type="ECO:0000313" key="6">
    <source>
        <dbReference type="Proteomes" id="UP001281447"/>
    </source>
</evidence>
<dbReference type="InterPro" id="IPR036388">
    <property type="entry name" value="WH-like_DNA-bd_sf"/>
</dbReference>
<evidence type="ECO:0000256" key="2">
    <source>
        <dbReference type="ARBA" id="ARBA00023125"/>
    </source>
</evidence>
<dbReference type="EMBL" id="JAWDIP010000003">
    <property type="protein sequence ID" value="MDY0395133.1"/>
    <property type="molecule type" value="Genomic_DNA"/>
</dbReference>
<dbReference type="Proteomes" id="UP001281447">
    <property type="component" value="Unassembled WGS sequence"/>
</dbReference>
<name>A0ABU5C759_9BACI</name>
<dbReference type="PRINTS" id="PR00778">
    <property type="entry name" value="HTHARSR"/>
</dbReference>
<dbReference type="CDD" id="cd00090">
    <property type="entry name" value="HTH_ARSR"/>
    <property type="match status" value="1"/>
</dbReference>
<dbReference type="InterPro" id="IPR011991">
    <property type="entry name" value="ArsR-like_HTH"/>
</dbReference>
<keyword evidence="2" id="KW-0238">DNA-binding</keyword>
<keyword evidence="1" id="KW-0805">Transcription regulation</keyword>
<keyword evidence="6" id="KW-1185">Reference proteome</keyword>
<dbReference type="SUPFAM" id="SSF46785">
    <property type="entry name" value="Winged helix' DNA-binding domain"/>
    <property type="match status" value="1"/>
</dbReference>
<dbReference type="Gene3D" id="1.10.10.10">
    <property type="entry name" value="Winged helix-like DNA-binding domain superfamily/Winged helix DNA-binding domain"/>
    <property type="match status" value="1"/>
</dbReference>
<dbReference type="PROSITE" id="PS50987">
    <property type="entry name" value="HTH_ARSR_2"/>
    <property type="match status" value="1"/>
</dbReference>
<dbReference type="SMART" id="SM00418">
    <property type="entry name" value="HTH_ARSR"/>
    <property type="match status" value="1"/>
</dbReference>
<evidence type="ECO:0000313" key="5">
    <source>
        <dbReference type="EMBL" id="MDY0395133.1"/>
    </source>
</evidence>
<feature type="domain" description="HTH arsR-type" evidence="4">
    <location>
        <begin position="1"/>
        <end position="93"/>
    </location>
</feature>
<dbReference type="InterPro" id="IPR051081">
    <property type="entry name" value="HTH_MetalResp_TranReg"/>
</dbReference>
<protein>
    <submittedName>
        <fullName evidence="5">Metalloregulator ArsR/SmtB family transcription factor</fullName>
    </submittedName>
</protein>
<dbReference type="PANTHER" id="PTHR33154">
    <property type="entry name" value="TRANSCRIPTIONAL REGULATOR, ARSR FAMILY"/>
    <property type="match status" value="1"/>
</dbReference>
<dbReference type="InterPro" id="IPR001845">
    <property type="entry name" value="HTH_ArsR_DNA-bd_dom"/>
</dbReference>
<dbReference type="RefSeq" id="WP_390355958.1">
    <property type="nucleotide sequence ID" value="NZ_JBHUIZ010000012.1"/>
</dbReference>
<evidence type="ECO:0000256" key="3">
    <source>
        <dbReference type="ARBA" id="ARBA00023163"/>
    </source>
</evidence>
<dbReference type="NCBIfam" id="NF033788">
    <property type="entry name" value="HTH_metalloreg"/>
    <property type="match status" value="1"/>
</dbReference>